<dbReference type="PANTHER" id="PTHR42735">
    <property type="match status" value="1"/>
</dbReference>
<keyword evidence="3 6" id="KW-0456">Lyase</keyword>
<dbReference type="KEGG" id="serj:SGUI_2971"/>
<dbReference type="Gene3D" id="3.40.640.10">
    <property type="entry name" value="Type I PLP-dependent aspartate aminotransferase-like (Major domain)"/>
    <property type="match status" value="1"/>
</dbReference>
<protein>
    <submittedName>
        <fullName evidence="7">Pyridoxal-dependent decarboxylase</fullName>
    </submittedName>
</protein>
<dbReference type="GO" id="GO:0030170">
    <property type="term" value="F:pyridoxal phosphate binding"/>
    <property type="evidence" value="ECO:0007669"/>
    <property type="project" value="InterPro"/>
</dbReference>
<dbReference type="InterPro" id="IPR015421">
    <property type="entry name" value="PyrdxlP-dep_Trfase_major"/>
</dbReference>
<evidence type="ECO:0000256" key="3">
    <source>
        <dbReference type="ARBA" id="ARBA00023239"/>
    </source>
</evidence>
<name>A0A1B1NG28_9MICO</name>
<dbReference type="Gene3D" id="3.90.1150.10">
    <property type="entry name" value="Aspartate Aminotransferase, domain 1"/>
    <property type="match status" value="1"/>
</dbReference>
<dbReference type="PANTHER" id="PTHR42735:SF6">
    <property type="entry name" value="SPHINGOSINE-1-PHOSPHATE LYASE 1"/>
    <property type="match status" value="1"/>
</dbReference>
<keyword evidence="2 5" id="KW-0663">Pyridoxal phosphate</keyword>
<dbReference type="SUPFAM" id="SSF53383">
    <property type="entry name" value="PLP-dependent transferases"/>
    <property type="match status" value="1"/>
</dbReference>
<dbReference type="PATRIC" id="fig|1758689.4.peg.3100"/>
<gene>
    <name evidence="7" type="ORF">SGUI_2971</name>
</gene>
<reference evidence="7 8" key="1">
    <citation type="submission" date="2016-03" db="EMBL/GenBank/DDBJ databases">
        <title>Shallow-sea hydrothermal system.</title>
        <authorList>
            <person name="Tang K."/>
        </authorList>
    </citation>
    <scope>NUCLEOTIDE SEQUENCE [LARGE SCALE GENOMIC DNA]</scope>
    <source>
        <strain evidence="7 8">JLT9</strain>
    </source>
</reference>
<comment type="similarity">
    <text evidence="4">Belongs to the group II decarboxylase family. Sphingosine-1-phosphate lyase subfamily.</text>
</comment>
<keyword evidence="8" id="KW-1185">Reference proteome</keyword>
<dbReference type="InterPro" id="IPR015424">
    <property type="entry name" value="PyrdxlP-dep_Trfase"/>
</dbReference>
<dbReference type="AlphaFoldDB" id="A0A1B1NG28"/>
<dbReference type="RefSeq" id="WP_066641657.1">
    <property type="nucleotide sequence ID" value="NZ_CP014989.1"/>
</dbReference>
<proteinExistence type="inferred from homology"/>
<evidence type="ECO:0000256" key="2">
    <source>
        <dbReference type="ARBA" id="ARBA00022898"/>
    </source>
</evidence>
<evidence type="ECO:0000256" key="1">
    <source>
        <dbReference type="ARBA" id="ARBA00001933"/>
    </source>
</evidence>
<comment type="cofactor">
    <cofactor evidence="1 5 6">
        <name>pyridoxal 5'-phosphate</name>
        <dbReference type="ChEBI" id="CHEBI:597326"/>
    </cofactor>
</comment>
<evidence type="ECO:0000313" key="7">
    <source>
        <dbReference type="EMBL" id="ANS80367.1"/>
    </source>
</evidence>
<dbReference type="GO" id="GO:0004058">
    <property type="term" value="F:aromatic-L-amino-acid decarboxylase activity"/>
    <property type="evidence" value="ECO:0007669"/>
    <property type="project" value="UniProtKB-ARBA"/>
</dbReference>
<dbReference type="InterPro" id="IPR002129">
    <property type="entry name" value="PyrdxlP-dep_de-COase"/>
</dbReference>
<dbReference type="OrthoDB" id="3401800at2"/>
<dbReference type="EMBL" id="CP014989">
    <property type="protein sequence ID" value="ANS80367.1"/>
    <property type="molecule type" value="Genomic_DNA"/>
</dbReference>
<dbReference type="STRING" id="1758689.SGUI_2971"/>
<dbReference type="Proteomes" id="UP000092482">
    <property type="component" value="Chromosome"/>
</dbReference>
<feature type="modified residue" description="N6-(pyridoxal phosphate)lysine" evidence="5">
    <location>
        <position position="236"/>
    </location>
</feature>
<sequence>MTPPEPEEILARLDAYRQADAPTHGGRVLSYVYDSGLAELDELAAAAAARVQAVNALDPTTFPSVAQLQADVVAFARDVLGGGPETSGAVTSGGTESILLAVLAARKRWRERHPGSTTTPRVVAPSTAHAAFHKAAHYLGLDLVPVPVDPAGGTLPAARVVEHLDEATALVVASAPAYPHGVVDPVAQIAGAAAERDIPCHVDACVGGFVLPWWPEAGAWDLSVPGVTSISADLHKFGYAPKGASVLLFADPALDRARYYALTDWPGYPVVNPTALGSRSAMSLAAAWAVLTRLGTQGYADLTDRVVRTTAVVREVVDGIRGLRVLGDPVGPLLAVVADPEADHADRVDPHAWAGAVARRGFVLQGQPGMTQTDGTTIPRSTHLTITPVTSGVAGELAAALVAGAEDVRGQTGGVPGSAAQGEVPVPDPADLARQARETGELDLASVLALIEALPRERSAALLVDFLAEFTAAPRD</sequence>
<evidence type="ECO:0000256" key="4">
    <source>
        <dbReference type="ARBA" id="ARBA00038302"/>
    </source>
</evidence>
<dbReference type="InterPro" id="IPR015422">
    <property type="entry name" value="PyrdxlP-dep_Trfase_small"/>
</dbReference>
<dbReference type="Pfam" id="PF00282">
    <property type="entry name" value="Pyridoxal_deC"/>
    <property type="match status" value="1"/>
</dbReference>
<organism evidence="7 8">
    <name type="scientific">Serinicoccus hydrothermalis</name>
    <dbReference type="NCBI Taxonomy" id="1758689"/>
    <lineage>
        <taxon>Bacteria</taxon>
        <taxon>Bacillati</taxon>
        <taxon>Actinomycetota</taxon>
        <taxon>Actinomycetes</taxon>
        <taxon>Micrococcales</taxon>
        <taxon>Ornithinimicrobiaceae</taxon>
        <taxon>Serinicoccus</taxon>
    </lineage>
</organism>
<dbReference type="GO" id="GO:0019752">
    <property type="term" value="P:carboxylic acid metabolic process"/>
    <property type="evidence" value="ECO:0007669"/>
    <property type="project" value="InterPro"/>
</dbReference>
<dbReference type="InterPro" id="IPR050477">
    <property type="entry name" value="GrpII_AminoAcid_Decarb"/>
</dbReference>
<evidence type="ECO:0000256" key="6">
    <source>
        <dbReference type="RuleBase" id="RU000382"/>
    </source>
</evidence>
<evidence type="ECO:0000256" key="5">
    <source>
        <dbReference type="PIRSR" id="PIRSR602129-50"/>
    </source>
</evidence>
<evidence type="ECO:0000313" key="8">
    <source>
        <dbReference type="Proteomes" id="UP000092482"/>
    </source>
</evidence>
<accession>A0A1B1NG28</accession>